<accession>A0A6B0Y556</accession>
<gene>
    <name evidence="2" type="ORF">F4Y60_13805</name>
</gene>
<reference evidence="2" key="1">
    <citation type="submission" date="2019-09" db="EMBL/GenBank/DDBJ databases">
        <title>Characterisation of the sponge microbiome using genome-centric metagenomics.</title>
        <authorList>
            <person name="Engelberts J.P."/>
            <person name="Robbins S.J."/>
            <person name="De Goeij J.M."/>
            <person name="Aranda M."/>
            <person name="Bell S.C."/>
            <person name="Webster N.S."/>
        </authorList>
    </citation>
    <scope>NUCLEOTIDE SEQUENCE</scope>
    <source>
        <strain evidence="2">SB0664_bin_43</strain>
    </source>
</reference>
<feature type="non-terminal residue" evidence="2">
    <location>
        <position position="161"/>
    </location>
</feature>
<proteinExistence type="predicted"/>
<sequence length="161" mass="18504">MNAHAAPARIERLTVKNFRAMASVDIRDFTPLTVLLGPNGSGKSTVFDVFAFLSECFQSGLRQAWDRRGRARELKTRGRTGPIMIEIKYREQSTAPKSPLITYHIEIEEVNGRPLVKREWLHWSRKGRGKPFRFMEYENGTGRVVSGEMPDEQDQREEVPL</sequence>
<dbReference type="PANTHER" id="PTHR40396">
    <property type="entry name" value="ATPASE-LIKE PROTEIN"/>
    <property type="match status" value="1"/>
</dbReference>
<protein>
    <submittedName>
        <fullName evidence="2">AAA family ATPase</fullName>
    </submittedName>
</protein>
<dbReference type="PANTHER" id="PTHR40396:SF1">
    <property type="entry name" value="ATPASE AAA-TYPE CORE DOMAIN-CONTAINING PROTEIN"/>
    <property type="match status" value="1"/>
</dbReference>
<dbReference type="EMBL" id="VXRY01000569">
    <property type="protein sequence ID" value="MXY35127.1"/>
    <property type="molecule type" value="Genomic_DNA"/>
</dbReference>
<dbReference type="InterPro" id="IPR041685">
    <property type="entry name" value="AAA_GajA/Old/RecF-like"/>
</dbReference>
<dbReference type="AlphaFoldDB" id="A0A6B0Y556"/>
<organism evidence="2">
    <name type="scientific">Boseongicola sp. SB0664_bin_43</name>
    <dbReference type="NCBI Taxonomy" id="2604844"/>
    <lineage>
        <taxon>Bacteria</taxon>
        <taxon>Pseudomonadati</taxon>
        <taxon>Pseudomonadota</taxon>
        <taxon>Alphaproteobacteria</taxon>
        <taxon>Rhodobacterales</taxon>
        <taxon>Paracoccaceae</taxon>
        <taxon>Boseongicola</taxon>
    </lineage>
</organism>
<evidence type="ECO:0000259" key="1">
    <source>
        <dbReference type="Pfam" id="PF13175"/>
    </source>
</evidence>
<feature type="domain" description="Endonuclease GajA/Old nuclease/RecF-like AAA" evidence="1">
    <location>
        <begin position="10"/>
        <end position="89"/>
    </location>
</feature>
<dbReference type="InterPro" id="IPR027417">
    <property type="entry name" value="P-loop_NTPase"/>
</dbReference>
<dbReference type="GO" id="GO:0005524">
    <property type="term" value="F:ATP binding"/>
    <property type="evidence" value="ECO:0007669"/>
    <property type="project" value="InterPro"/>
</dbReference>
<dbReference type="Gene3D" id="3.40.50.300">
    <property type="entry name" value="P-loop containing nucleotide triphosphate hydrolases"/>
    <property type="match status" value="1"/>
</dbReference>
<dbReference type="GO" id="GO:0016887">
    <property type="term" value="F:ATP hydrolysis activity"/>
    <property type="evidence" value="ECO:0007669"/>
    <property type="project" value="InterPro"/>
</dbReference>
<name>A0A6B0Y556_9RHOB</name>
<comment type="caution">
    <text evidence="2">The sequence shown here is derived from an EMBL/GenBank/DDBJ whole genome shotgun (WGS) entry which is preliminary data.</text>
</comment>
<dbReference type="SUPFAM" id="SSF52540">
    <property type="entry name" value="P-loop containing nucleoside triphosphate hydrolases"/>
    <property type="match status" value="1"/>
</dbReference>
<dbReference type="Pfam" id="PF13175">
    <property type="entry name" value="AAA_15"/>
    <property type="match status" value="1"/>
</dbReference>
<evidence type="ECO:0000313" key="2">
    <source>
        <dbReference type="EMBL" id="MXY35127.1"/>
    </source>
</evidence>